<gene>
    <name evidence="8" type="primary">flgD</name>
    <name evidence="8" type="ORF">EI545_11825</name>
</gene>
<keyword evidence="8" id="KW-0282">Flagellum</keyword>
<dbReference type="KEGG" id="taw:EI545_11825"/>
<dbReference type="RefSeq" id="WP_125325663.1">
    <property type="nucleotide sequence ID" value="NZ_CP034328.1"/>
</dbReference>
<dbReference type="InterPro" id="IPR025965">
    <property type="entry name" value="FlgD/Vpr_Ig-like"/>
</dbReference>
<accession>A0A3S8U7B8</accession>
<dbReference type="Gene3D" id="2.60.40.4070">
    <property type="match status" value="1"/>
</dbReference>
<proteinExistence type="inferred from homology"/>
<dbReference type="NCBIfam" id="NF009453">
    <property type="entry name" value="PRK12813.1"/>
    <property type="match status" value="1"/>
</dbReference>
<evidence type="ECO:0000256" key="2">
    <source>
        <dbReference type="ARBA" id="ARBA00016013"/>
    </source>
</evidence>
<evidence type="ECO:0000256" key="5">
    <source>
        <dbReference type="RuleBase" id="RU362076"/>
    </source>
</evidence>
<evidence type="ECO:0000313" key="9">
    <source>
        <dbReference type="Proteomes" id="UP000282002"/>
    </source>
</evidence>
<organism evidence="8 9">
    <name type="scientific">Tabrizicola piscis</name>
    <dbReference type="NCBI Taxonomy" id="2494374"/>
    <lineage>
        <taxon>Bacteria</taxon>
        <taxon>Pseudomonadati</taxon>
        <taxon>Pseudomonadota</taxon>
        <taxon>Alphaproteobacteria</taxon>
        <taxon>Rhodobacterales</taxon>
        <taxon>Paracoccaceae</taxon>
        <taxon>Tabrizicola</taxon>
    </lineage>
</organism>
<evidence type="ECO:0000256" key="3">
    <source>
        <dbReference type="ARBA" id="ARBA00022795"/>
    </source>
</evidence>
<feature type="region of interest" description="Disordered" evidence="6">
    <location>
        <begin position="1"/>
        <end position="27"/>
    </location>
</feature>
<dbReference type="EMBL" id="CP034328">
    <property type="protein sequence ID" value="AZL59468.1"/>
    <property type="molecule type" value="Genomic_DNA"/>
</dbReference>
<dbReference type="Pfam" id="PF13860">
    <property type="entry name" value="FlgD_ig"/>
    <property type="match status" value="1"/>
</dbReference>
<name>A0A3S8U7B8_9RHOB</name>
<protein>
    <recommendedName>
        <fullName evidence="2 5">Basal-body rod modification protein FlgD</fullName>
    </recommendedName>
</protein>
<comment type="function">
    <text evidence="4 5">Required for flagellar hook formation. May act as a scaffolding protein.</text>
</comment>
<keyword evidence="8" id="KW-0969">Cilium</keyword>
<keyword evidence="9" id="KW-1185">Reference proteome</keyword>
<dbReference type="OrthoDB" id="9785233at2"/>
<dbReference type="InterPro" id="IPR005648">
    <property type="entry name" value="FlgD"/>
</dbReference>
<keyword evidence="8" id="KW-0966">Cell projection</keyword>
<evidence type="ECO:0000256" key="6">
    <source>
        <dbReference type="SAM" id="MobiDB-lite"/>
    </source>
</evidence>
<evidence type="ECO:0000313" key="8">
    <source>
        <dbReference type="EMBL" id="AZL59468.1"/>
    </source>
</evidence>
<evidence type="ECO:0000256" key="4">
    <source>
        <dbReference type="ARBA" id="ARBA00024746"/>
    </source>
</evidence>
<comment type="similarity">
    <text evidence="1 5">Belongs to the FlgD family.</text>
</comment>
<dbReference type="Proteomes" id="UP000282002">
    <property type="component" value="Chromosome"/>
</dbReference>
<dbReference type="Pfam" id="PF03963">
    <property type="entry name" value="FlgD"/>
    <property type="match status" value="1"/>
</dbReference>
<dbReference type="AlphaFoldDB" id="A0A3S8U7B8"/>
<dbReference type="Gene3D" id="2.30.30.910">
    <property type="match status" value="1"/>
</dbReference>
<dbReference type="GO" id="GO:0044781">
    <property type="term" value="P:bacterial-type flagellum organization"/>
    <property type="evidence" value="ECO:0007669"/>
    <property type="project" value="UniProtKB-UniRule"/>
</dbReference>
<feature type="compositionally biased region" description="Low complexity" evidence="6">
    <location>
        <begin position="1"/>
        <end position="20"/>
    </location>
</feature>
<sequence>MTVTAATLATSSASTAGQTSPPGNTSKITSDFDTFLRMLTVQMQNQDPLNPIDSADYAVQLATFSGVEQQVRTNQLLADMQSRFQEMGMAEMAGWIGQEARSAAPVHLDGAPATLLPSPAAGADRAVLVVRDSRGALVAREEIPVSTDPYQWLGADAAGNPLPPGTYALSLESLQGDTVLNTSPVEHYARVVEVRSTPQGTSLILDGGVEVASSAVTALRQPQDQS</sequence>
<evidence type="ECO:0000259" key="7">
    <source>
        <dbReference type="Pfam" id="PF13860"/>
    </source>
</evidence>
<keyword evidence="3 5" id="KW-1005">Bacterial flagellum biogenesis</keyword>
<feature type="domain" description="FlgD/Vpr Ig-like" evidence="7">
    <location>
        <begin position="109"/>
        <end position="176"/>
    </location>
</feature>
<reference evidence="8 9" key="1">
    <citation type="submission" date="2018-12" db="EMBL/GenBank/DDBJ databases">
        <title>Complete genome sequencing of Tabrizicola sp. K13M18.</title>
        <authorList>
            <person name="Bae J.-W."/>
        </authorList>
    </citation>
    <scope>NUCLEOTIDE SEQUENCE [LARGE SCALE GENOMIC DNA]</scope>
    <source>
        <strain evidence="8 9">K13M18</strain>
    </source>
</reference>
<evidence type="ECO:0000256" key="1">
    <source>
        <dbReference type="ARBA" id="ARBA00010577"/>
    </source>
</evidence>